<dbReference type="GO" id="GO:0005524">
    <property type="term" value="F:ATP binding"/>
    <property type="evidence" value="ECO:0007669"/>
    <property type="project" value="UniProtKB-KW"/>
</dbReference>
<dbReference type="Pfam" id="PF00005">
    <property type="entry name" value="ABC_tran"/>
    <property type="match status" value="1"/>
</dbReference>
<feature type="transmembrane region" description="Helical" evidence="11">
    <location>
        <begin position="145"/>
        <end position="168"/>
    </location>
</feature>
<organism evidence="14 15">
    <name type="scientific">Delftia acidovorans</name>
    <name type="common">Pseudomonas acidovorans</name>
    <name type="synonym">Comamonas acidovorans</name>
    <dbReference type="NCBI Taxonomy" id="80866"/>
    <lineage>
        <taxon>Bacteria</taxon>
        <taxon>Pseudomonadati</taxon>
        <taxon>Pseudomonadota</taxon>
        <taxon>Betaproteobacteria</taxon>
        <taxon>Burkholderiales</taxon>
        <taxon>Comamonadaceae</taxon>
        <taxon>Delftia</taxon>
    </lineage>
</organism>
<evidence type="ECO:0000256" key="9">
    <source>
        <dbReference type="ARBA" id="ARBA00023055"/>
    </source>
</evidence>
<keyword evidence="10 11" id="KW-0472">Membrane</keyword>
<dbReference type="Proteomes" id="UP000594778">
    <property type="component" value="Chromosome"/>
</dbReference>
<dbReference type="Pfam" id="PF00664">
    <property type="entry name" value="ABC_membrane"/>
    <property type="match status" value="1"/>
</dbReference>
<evidence type="ECO:0000256" key="11">
    <source>
        <dbReference type="SAM" id="Phobius"/>
    </source>
</evidence>
<evidence type="ECO:0000256" key="8">
    <source>
        <dbReference type="ARBA" id="ARBA00022989"/>
    </source>
</evidence>
<dbReference type="InterPro" id="IPR017871">
    <property type="entry name" value="ABC_transporter-like_CS"/>
</dbReference>
<dbReference type="PROSITE" id="PS50929">
    <property type="entry name" value="ABC_TM1F"/>
    <property type="match status" value="1"/>
</dbReference>
<feature type="domain" description="ABC transmembrane type-1" evidence="13">
    <location>
        <begin position="34"/>
        <end position="318"/>
    </location>
</feature>
<name>A0A7T2W1F3_DELAC</name>
<accession>A0A7T2W1F3</accession>
<evidence type="ECO:0000256" key="3">
    <source>
        <dbReference type="ARBA" id="ARBA00022475"/>
    </source>
</evidence>
<dbReference type="AlphaFoldDB" id="A0A7T2W1F3"/>
<keyword evidence="5" id="KW-0547">Nucleotide-binding</keyword>
<feature type="transmembrane region" description="Helical" evidence="11">
    <location>
        <begin position="287"/>
        <end position="309"/>
    </location>
</feature>
<feature type="domain" description="ABC transporter" evidence="12">
    <location>
        <begin position="352"/>
        <end position="585"/>
    </location>
</feature>
<dbReference type="PANTHER" id="PTHR24221">
    <property type="entry name" value="ATP-BINDING CASSETTE SUB-FAMILY B"/>
    <property type="match status" value="1"/>
</dbReference>
<feature type="transmembrane region" description="Helical" evidence="11">
    <location>
        <begin position="174"/>
        <end position="193"/>
    </location>
</feature>
<dbReference type="InterPro" id="IPR003439">
    <property type="entry name" value="ABC_transporter-like_ATP-bd"/>
</dbReference>
<evidence type="ECO:0000256" key="2">
    <source>
        <dbReference type="ARBA" id="ARBA00022448"/>
    </source>
</evidence>
<dbReference type="InterPro" id="IPR039421">
    <property type="entry name" value="Type_1_exporter"/>
</dbReference>
<evidence type="ECO:0000256" key="5">
    <source>
        <dbReference type="ARBA" id="ARBA00022741"/>
    </source>
</evidence>
<dbReference type="GO" id="GO:0005886">
    <property type="term" value="C:plasma membrane"/>
    <property type="evidence" value="ECO:0007669"/>
    <property type="project" value="UniProtKB-SubCell"/>
</dbReference>
<dbReference type="Gene3D" id="3.40.50.300">
    <property type="entry name" value="P-loop containing nucleotide triphosphate hydrolases"/>
    <property type="match status" value="1"/>
</dbReference>
<dbReference type="SUPFAM" id="SSF90123">
    <property type="entry name" value="ABC transporter transmembrane region"/>
    <property type="match status" value="1"/>
</dbReference>
<feature type="transmembrane region" description="Helical" evidence="11">
    <location>
        <begin position="258"/>
        <end position="281"/>
    </location>
</feature>
<gene>
    <name evidence="14" type="ORF">I6G66_02995</name>
</gene>
<dbReference type="GO" id="GO:0140359">
    <property type="term" value="F:ABC-type transporter activity"/>
    <property type="evidence" value="ECO:0007669"/>
    <property type="project" value="InterPro"/>
</dbReference>
<feature type="transmembrane region" description="Helical" evidence="11">
    <location>
        <begin position="32"/>
        <end position="54"/>
    </location>
</feature>
<sequence>MSTTPLSDTAAAAEARPGSASLLRLARTQLPLTAAASLLSLLAALVQLVPYGVLYFMAVEVFAAQPDAGRLRQLAWIALVALLLRFGFAAGSSLLAHVAAFRVMHDVQLRMAHKLSRVPMSFFSRHGSGDLQKAFMNDAVALEGFIAHGLPDMVAALTVPLATTLLLFTVDWRLALASVAVLPVALILQGLFFGRQARARMQEWHAVQARINTAMLEYLRGIHVIKTFGLGARSFSELRDAIHGSVQWLSDYTRRMRAVWVGFTALLGSSLIAIAPLGVWLHQRGEVSLPVLLLFIVLGPQVLSAFLRLTYAGGDLMRISEGLQRINAILDSPELDARGATGSAGLPADNGLSLEGVGFSYDGRVILQDLNLQIPAAQITALVGPSGAGKTTVARLVARLWDVDAGSVRLGGVDLRDMPLDALLDRVSLVFQEVFLFAGSVADNLRLACPDATDAQLHEAARLARAHEFICQLPQGYDTVLGERGARLSGGERQRLSIARALLKQAPILVLDEATAFADPENEALIQDALAEVFRGRTVLVIAHRLATVVDADRIVVLDQGRVVDQGRHAELRARCPLYQRLWADQQEAAHWEIGAAAQRQYRSPQAPLPSLSRETLP</sequence>
<evidence type="ECO:0000313" key="14">
    <source>
        <dbReference type="EMBL" id="QPS09035.1"/>
    </source>
</evidence>
<keyword evidence="9" id="KW-0445">Lipid transport</keyword>
<evidence type="ECO:0000259" key="12">
    <source>
        <dbReference type="PROSITE" id="PS50893"/>
    </source>
</evidence>
<evidence type="ECO:0000256" key="1">
    <source>
        <dbReference type="ARBA" id="ARBA00004651"/>
    </source>
</evidence>
<evidence type="ECO:0000256" key="7">
    <source>
        <dbReference type="ARBA" id="ARBA00022967"/>
    </source>
</evidence>
<dbReference type="Gene3D" id="1.20.1560.10">
    <property type="entry name" value="ABC transporter type 1, transmembrane domain"/>
    <property type="match status" value="1"/>
</dbReference>
<feature type="transmembrane region" description="Helical" evidence="11">
    <location>
        <begin position="74"/>
        <end position="101"/>
    </location>
</feature>
<keyword evidence="7" id="KW-1278">Translocase</keyword>
<dbReference type="PROSITE" id="PS00211">
    <property type="entry name" value="ABC_TRANSPORTER_1"/>
    <property type="match status" value="1"/>
</dbReference>
<reference evidence="14 15" key="1">
    <citation type="submission" date="2020-12" db="EMBL/GenBank/DDBJ databases">
        <title>FDA dAtabase for Regulatory Grade micrObial Sequences (FDA-ARGOS): Supporting development and validation of Infectious Disease Dx tests.</title>
        <authorList>
            <person name="Sproer C."/>
            <person name="Gronow S."/>
            <person name="Severitt S."/>
            <person name="Schroder I."/>
            <person name="Tallon L."/>
            <person name="Sadzewicz L."/>
            <person name="Zhao X."/>
            <person name="Boylan J."/>
            <person name="Ott S."/>
            <person name="Bowen H."/>
            <person name="Vavikolanu K."/>
            <person name="Mehta A."/>
            <person name="Aluvathingal J."/>
            <person name="Nadendla S."/>
            <person name="Lowell S."/>
            <person name="Myers T."/>
            <person name="Yan Y."/>
            <person name="Sichtig H."/>
        </authorList>
    </citation>
    <scope>NUCLEOTIDE SEQUENCE [LARGE SCALE GENOMIC DNA]</scope>
    <source>
        <strain evidence="14 15">FDAARGOS_909</strain>
    </source>
</reference>
<keyword evidence="8 11" id="KW-1133">Transmembrane helix</keyword>
<keyword evidence="3" id="KW-1003">Cell membrane</keyword>
<proteinExistence type="predicted"/>
<dbReference type="SUPFAM" id="SSF52540">
    <property type="entry name" value="P-loop containing nucleoside triphosphate hydrolases"/>
    <property type="match status" value="1"/>
</dbReference>
<evidence type="ECO:0000256" key="10">
    <source>
        <dbReference type="ARBA" id="ARBA00023136"/>
    </source>
</evidence>
<dbReference type="FunFam" id="3.40.50.300:FF:000221">
    <property type="entry name" value="Multidrug ABC transporter ATP-binding protein"/>
    <property type="match status" value="1"/>
</dbReference>
<dbReference type="InterPro" id="IPR003593">
    <property type="entry name" value="AAA+_ATPase"/>
</dbReference>
<keyword evidence="2" id="KW-0813">Transport</keyword>
<comment type="subcellular location">
    <subcellularLocation>
        <location evidence="1">Cell membrane</location>
        <topology evidence="1">Multi-pass membrane protein</topology>
    </subcellularLocation>
</comment>
<dbReference type="PANTHER" id="PTHR24221:SF654">
    <property type="entry name" value="ATP-BINDING CASSETTE SUB-FAMILY B MEMBER 6"/>
    <property type="match status" value="1"/>
</dbReference>
<dbReference type="RefSeq" id="WP_183021973.1">
    <property type="nucleotide sequence ID" value="NZ_CP065668.1"/>
</dbReference>
<dbReference type="InterPro" id="IPR011527">
    <property type="entry name" value="ABC1_TM_dom"/>
</dbReference>
<protein>
    <submittedName>
        <fullName evidence="14">ABC transporter ATP-binding protein</fullName>
    </submittedName>
</protein>
<dbReference type="PROSITE" id="PS50893">
    <property type="entry name" value="ABC_TRANSPORTER_2"/>
    <property type="match status" value="1"/>
</dbReference>
<keyword evidence="6 14" id="KW-0067">ATP-binding</keyword>
<dbReference type="InterPro" id="IPR027417">
    <property type="entry name" value="P-loop_NTPase"/>
</dbReference>
<dbReference type="SMART" id="SM00382">
    <property type="entry name" value="AAA"/>
    <property type="match status" value="1"/>
</dbReference>
<dbReference type="GO" id="GO:0016887">
    <property type="term" value="F:ATP hydrolysis activity"/>
    <property type="evidence" value="ECO:0007669"/>
    <property type="project" value="InterPro"/>
</dbReference>
<dbReference type="GO" id="GO:0006869">
    <property type="term" value="P:lipid transport"/>
    <property type="evidence" value="ECO:0007669"/>
    <property type="project" value="UniProtKB-KW"/>
</dbReference>
<evidence type="ECO:0000313" key="15">
    <source>
        <dbReference type="Proteomes" id="UP000594778"/>
    </source>
</evidence>
<keyword evidence="4 11" id="KW-0812">Transmembrane</keyword>
<dbReference type="InterPro" id="IPR036640">
    <property type="entry name" value="ABC1_TM_sf"/>
</dbReference>
<dbReference type="EMBL" id="CP065668">
    <property type="protein sequence ID" value="QPS09035.1"/>
    <property type="molecule type" value="Genomic_DNA"/>
</dbReference>
<evidence type="ECO:0000256" key="6">
    <source>
        <dbReference type="ARBA" id="ARBA00022840"/>
    </source>
</evidence>
<evidence type="ECO:0000259" key="13">
    <source>
        <dbReference type="PROSITE" id="PS50929"/>
    </source>
</evidence>
<evidence type="ECO:0000256" key="4">
    <source>
        <dbReference type="ARBA" id="ARBA00022692"/>
    </source>
</evidence>